<dbReference type="GO" id="GO:0016491">
    <property type="term" value="F:oxidoreductase activity"/>
    <property type="evidence" value="ECO:0007669"/>
    <property type="project" value="UniProtKB-KW"/>
</dbReference>
<dbReference type="InterPro" id="IPR039650">
    <property type="entry name" value="HdrA-like"/>
</dbReference>
<gene>
    <name evidence="6" type="ORF">ABIQ69_02815</name>
</gene>
<sequence length="757" mass="83244">MRTQTVEADIIVVGGGLAGVSAAVAAARQGRQVVLVNNRPVLGGNSSSEVRVWVCGATAHGNQRWARETGIIGELYVENQFRNPEGNPVYWDDVVLDTVRREPNLRLFLNTEVLEVEASGPDDARRVESVTGWTMGSEIRTTFTAPVFLDCTGDGLVGHLAGARYRLGKEGKAEFGEEWAPEEPVREFLGSTLLFYTKDVGRPVKYIAPETAKDITSTPIPTSRVIRSGDSGAHYWWIEWGGELDIVDDNERIRDELRGVILGIWDYIKNSGKFDADTLTLEWIGNLPGKREYRRFIGDYTLHQGDIIGQTSFDDGVAFGGWSIDLHPAQGMYAEGAGALQRFSEGVFEIPFRSLYSANVENLLMAGRDVSATHIAFGAARVMATCAAMGEAAGTAAALCVEHGVTPRELYLHRREELRQTLLRWDASVLGVANDDPTDLARRARASASSTLAAIAAGAGEGDERTRHPLVDDLGIVLPAHPRLTTIDLWVAADRDTTLEVEVFSTGKPQNVVPAVLEHATSVAVEAGEARWVRVDVPFAPATPQNAIVVLRANPELAVHTTAPLPPGVLTLVHRVDNDDQNVEISRDELLVQWPTKPLRGRAVVFRTPAESEALAPERAISGFNRPYGGPNEWASEPMRPGEPEWLRLDWDEPVEAREVRLVFDDDVDLELNTLHHHRSPDEVLPQLVRDYRVEVLPVDAPDAASWVEVVAERDNRRRHRIHPLPAELGPIRAARLVVEATNGAREARVVAFRVQA</sequence>
<name>A0AAU7WBR0_9MICO</name>
<accession>A0AAU7WBR0</accession>
<dbReference type="GO" id="GO:0051539">
    <property type="term" value="F:4 iron, 4 sulfur cluster binding"/>
    <property type="evidence" value="ECO:0007669"/>
    <property type="project" value="UniProtKB-KW"/>
</dbReference>
<evidence type="ECO:0000256" key="5">
    <source>
        <dbReference type="ARBA" id="ARBA00023014"/>
    </source>
</evidence>
<keyword evidence="5" id="KW-0411">Iron-sulfur</keyword>
<dbReference type="RefSeq" id="WP_350348886.1">
    <property type="nucleotide sequence ID" value="NZ_CP158374.1"/>
</dbReference>
<dbReference type="AlphaFoldDB" id="A0AAU7WBR0"/>
<dbReference type="PANTHER" id="PTHR43498:SF1">
    <property type="entry name" value="COB--COM HETERODISULFIDE REDUCTASE IRON-SULFUR SUBUNIT A"/>
    <property type="match status" value="1"/>
</dbReference>
<keyword evidence="4" id="KW-0408">Iron</keyword>
<dbReference type="Gene3D" id="3.50.50.60">
    <property type="entry name" value="FAD/NAD(P)-binding domain"/>
    <property type="match status" value="1"/>
</dbReference>
<dbReference type="InterPro" id="IPR036188">
    <property type="entry name" value="FAD/NAD-bd_sf"/>
</dbReference>
<protein>
    <submittedName>
        <fullName evidence="6">FAD-dependent oxidoreductase</fullName>
    </submittedName>
</protein>
<evidence type="ECO:0000313" key="6">
    <source>
        <dbReference type="EMBL" id="XBX82870.1"/>
    </source>
</evidence>
<evidence type="ECO:0000256" key="1">
    <source>
        <dbReference type="ARBA" id="ARBA00022485"/>
    </source>
</evidence>
<evidence type="ECO:0000256" key="2">
    <source>
        <dbReference type="ARBA" id="ARBA00022723"/>
    </source>
</evidence>
<dbReference type="PANTHER" id="PTHR43498">
    <property type="entry name" value="FERREDOXIN:COB-COM HETERODISULFIDE REDUCTASE SUBUNIT A"/>
    <property type="match status" value="1"/>
</dbReference>
<dbReference type="SUPFAM" id="SSF51905">
    <property type="entry name" value="FAD/NAD(P)-binding domain"/>
    <property type="match status" value="1"/>
</dbReference>
<evidence type="ECO:0000256" key="3">
    <source>
        <dbReference type="ARBA" id="ARBA00023002"/>
    </source>
</evidence>
<keyword evidence="3" id="KW-0560">Oxidoreductase</keyword>
<reference evidence="6" key="1">
    <citation type="submission" date="2024-05" db="EMBL/GenBank/DDBJ databases">
        <authorList>
            <person name="Yu L."/>
        </authorList>
    </citation>
    <scope>NUCLEOTIDE SEQUENCE</scope>
    <source>
        <strain evidence="6">G08B096</strain>
    </source>
</reference>
<keyword evidence="2" id="KW-0479">Metal-binding</keyword>
<dbReference type="GO" id="GO:0046872">
    <property type="term" value="F:metal ion binding"/>
    <property type="evidence" value="ECO:0007669"/>
    <property type="project" value="UniProtKB-KW"/>
</dbReference>
<evidence type="ECO:0000256" key="4">
    <source>
        <dbReference type="ARBA" id="ARBA00023004"/>
    </source>
</evidence>
<keyword evidence="1" id="KW-0004">4Fe-4S</keyword>
<dbReference type="EMBL" id="CP158374">
    <property type="protein sequence ID" value="XBX82870.1"/>
    <property type="molecule type" value="Genomic_DNA"/>
</dbReference>
<proteinExistence type="predicted"/>
<dbReference type="Pfam" id="PF12831">
    <property type="entry name" value="FAD_oxidored"/>
    <property type="match status" value="1"/>
</dbReference>
<organism evidence="6">
    <name type="scientific">Agromyces sp. G08B096</name>
    <dbReference type="NCBI Taxonomy" id="3156399"/>
    <lineage>
        <taxon>Bacteria</taxon>
        <taxon>Bacillati</taxon>
        <taxon>Actinomycetota</taxon>
        <taxon>Actinomycetes</taxon>
        <taxon>Micrococcales</taxon>
        <taxon>Microbacteriaceae</taxon>
        <taxon>Agromyces</taxon>
    </lineage>
</organism>